<proteinExistence type="predicted"/>
<evidence type="ECO:0000256" key="2">
    <source>
        <dbReference type="ARBA" id="ARBA00023315"/>
    </source>
</evidence>
<reference evidence="4 5" key="1">
    <citation type="submission" date="2014-09" db="EMBL/GenBank/DDBJ databases">
        <title>Whole genome shotgun sequence of Escherichia vulneris NBRC 102420.</title>
        <authorList>
            <person name="Yoshida Y."/>
            <person name="Hosoyama A."/>
            <person name="Tsuchikane K."/>
            <person name="Ohji S."/>
            <person name="Ichikawa N."/>
            <person name="Kimura A."/>
            <person name="Yamazoe A."/>
            <person name="Ezaki T."/>
            <person name="Fujita N."/>
        </authorList>
    </citation>
    <scope>NUCLEOTIDE SEQUENCE [LARGE SCALE GENOMIC DNA]</scope>
    <source>
        <strain evidence="4 5">NBRC 102420</strain>
    </source>
</reference>
<dbReference type="GO" id="GO:0016747">
    <property type="term" value="F:acyltransferase activity, transferring groups other than amino-acyl groups"/>
    <property type="evidence" value="ECO:0007669"/>
    <property type="project" value="InterPro"/>
</dbReference>
<accession>A0A090V5S5</accession>
<dbReference type="CDD" id="cd04301">
    <property type="entry name" value="NAT_SF"/>
    <property type="match status" value="1"/>
</dbReference>
<dbReference type="STRING" id="1115515.EV102420_30_00430"/>
<dbReference type="InterPro" id="IPR000182">
    <property type="entry name" value="GNAT_dom"/>
</dbReference>
<dbReference type="PROSITE" id="PS51186">
    <property type="entry name" value="GNAT"/>
    <property type="match status" value="1"/>
</dbReference>
<dbReference type="PANTHER" id="PTHR43877">
    <property type="entry name" value="AMINOALKYLPHOSPHONATE N-ACETYLTRANSFERASE-RELATED-RELATED"/>
    <property type="match status" value="1"/>
</dbReference>
<keyword evidence="2" id="KW-0012">Acyltransferase</keyword>
<sequence>MFDVVEINKDSEELAILVGELDAFQSTLYPAESNHCLDFSTVNEEDIRCIIVRDDKGEAIGCGAIFLQGDSAAEIKRVYIRPQYRGNKIGERIVSSLEQLAVQSACRVLRLETGIRQQPAITLYQRCGYQLCDPFPPYQEDPLSVFMYKAL</sequence>
<evidence type="ECO:0000256" key="1">
    <source>
        <dbReference type="ARBA" id="ARBA00022679"/>
    </source>
</evidence>
<evidence type="ECO:0000313" key="5">
    <source>
        <dbReference type="Proteomes" id="UP000029462"/>
    </source>
</evidence>
<dbReference type="InterPro" id="IPR016181">
    <property type="entry name" value="Acyl_CoA_acyltransferase"/>
</dbReference>
<evidence type="ECO:0000313" key="4">
    <source>
        <dbReference type="EMBL" id="GAL60156.1"/>
    </source>
</evidence>
<protein>
    <submittedName>
        <fullName evidence="4">Putative acetyltransferase</fullName>
    </submittedName>
</protein>
<dbReference type="OrthoDB" id="9803233at2"/>
<name>A0A090V5S5_PSEVU</name>
<dbReference type="eggNOG" id="COG0456">
    <property type="taxonomic scope" value="Bacteria"/>
</dbReference>
<keyword evidence="1 4" id="KW-0808">Transferase</keyword>
<dbReference type="RefSeq" id="WP_042395152.1">
    <property type="nucleotide sequence ID" value="NZ_BBMZ01000030.1"/>
</dbReference>
<gene>
    <name evidence="4" type="ORF">EV102420_30_00430</name>
</gene>
<dbReference type="PANTHER" id="PTHR43877:SF2">
    <property type="entry name" value="AMINOALKYLPHOSPHONATE N-ACETYLTRANSFERASE-RELATED"/>
    <property type="match status" value="1"/>
</dbReference>
<dbReference type="Pfam" id="PF00583">
    <property type="entry name" value="Acetyltransf_1"/>
    <property type="match status" value="1"/>
</dbReference>
<dbReference type="AlphaFoldDB" id="A0A090V5S5"/>
<feature type="domain" description="N-acetyltransferase" evidence="3">
    <location>
        <begin position="2"/>
        <end position="151"/>
    </location>
</feature>
<dbReference type="InterPro" id="IPR050832">
    <property type="entry name" value="Bact_Acetyltransf"/>
</dbReference>
<dbReference type="Proteomes" id="UP000029462">
    <property type="component" value="Unassembled WGS sequence"/>
</dbReference>
<keyword evidence="5" id="KW-1185">Reference proteome</keyword>
<dbReference type="Gene3D" id="3.40.630.30">
    <property type="match status" value="1"/>
</dbReference>
<dbReference type="SUPFAM" id="SSF55729">
    <property type="entry name" value="Acyl-CoA N-acyltransferases (Nat)"/>
    <property type="match status" value="1"/>
</dbReference>
<dbReference type="EMBL" id="BBMZ01000030">
    <property type="protein sequence ID" value="GAL60156.1"/>
    <property type="molecule type" value="Genomic_DNA"/>
</dbReference>
<comment type="caution">
    <text evidence="4">The sequence shown here is derived from an EMBL/GenBank/DDBJ whole genome shotgun (WGS) entry which is preliminary data.</text>
</comment>
<organism evidence="4 5">
    <name type="scientific">Pseudescherichia vulneris NBRC 102420</name>
    <dbReference type="NCBI Taxonomy" id="1115515"/>
    <lineage>
        <taxon>Bacteria</taxon>
        <taxon>Pseudomonadati</taxon>
        <taxon>Pseudomonadota</taxon>
        <taxon>Gammaproteobacteria</taxon>
        <taxon>Enterobacterales</taxon>
        <taxon>Enterobacteriaceae</taxon>
        <taxon>Pseudescherichia</taxon>
    </lineage>
</organism>
<evidence type="ECO:0000259" key="3">
    <source>
        <dbReference type="PROSITE" id="PS51186"/>
    </source>
</evidence>